<reference evidence="2" key="1">
    <citation type="journal article" date="2013" name="PLoS ONE">
        <title>Diversity in the major polysaccharide antigen of Acinetobacter baumannii assessed by DNA sequencing, and development of a molecular serotyping scheme.</title>
        <authorList>
            <person name="Hu D."/>
            <person name="Liu B."/>
            <person name="Dijkshoorn L."/>
            <person name="Wang L."/>
            <person name="Reeves P.R."/>
        </authorList>
    </citation>
    <scope>NUCLEOTIDE SEQUENCE</scope>
    <source>
        <strain evidence="2">LUH5535</strain>
    </source>
</reference>
<name>V5RB28_ACIBA</name>
<reference evidence="2" key="2">
    <citation type="journal article" date="2017" name="Carbohydr. Res.">
        <title>Structures of the K35 and K15 capsular polysaccharides of Acinetobacter baumannii LUH5535 and LUH5554 containing amino and diamino uronic acids.</title>
        <authorList>
            <person name="Shashkov A.S."/>
            <person name="Liu B."/>
            <person name="Kenyon J.J."/>
            <person name="Popova A.V."/>
            <person name="Shneider M.M."/>
            <person name="Senchenkova S.N."/>
            <person name="Arbatsky N.P."/>
            <person name="Miroshnikov K.A."/>
            <person name="Wang L."/>
            <person name="Knirel Y.A."/>
        </authorList>
    </citation>
    <scope>NUCLEOTIDE SEQUENCE</scope>
    <source>
        <strain evidence="2">LUH5535</strain>
    </source>
</reference>
<gene>
    <name evidence="2" type="primary">orf46</name>
</gene>
<protein>
    <submittedName>
        <fullName evidence="2">Orf46</fullName>
    </submittedName>
</protein>
<dbReference type="AlphaFoldDB" id="V5RB28"/>
<dbReference type="InterPro" id="IPR011050">
    <property type="entry name" value="Pectin_lyase_fold/virulence"/>
</dbReference>
<dbReference type="SUPFAM" id="SSF51126">
    <property type="entry name" value="Pectin lyase-like"/>
    <property type="match status" value="1"/>
</dbReference>
<feature type="chain" id="PRO_5004741194" evidence="1">
    <location>
        <begin position="22"/>
        <end position="335"/>
    </location>
</feature>
<dbReference type="InterPro" id="IPR006626">
    <property type="entry name" value="PbH1"/>
</dbReference>
<dbReference type="EMBL" id="KC526896">
    <property type="protein sequence ID" value="AHB32277.1"/>
    <property type="molecule type" value="Genomic_DNA"/>
</dbReference>
<organism evidence="2">
    <name type="scientific">Acinetobacter baumannii</name>
    <dbReference type="NCBI Taxonomy" id="470"/>
    <lineage>
        <taxon>Bacteria</taxon>
        <taxon>Pseudomonadati</taxon>
        <taxon>Pseudomonadota</taxon>
        <taxon>Gammaproteobacteria</taxon>
        <taxon>Moraxellales</taxon>
        <taxon>Moraxellaceae</taxon>
        <taxon>Acinetobacter</taxon>
        <taxon>Acinetobacter calcoaceticus/baumannii complex</taxon>
    </lineage>
</organism>
<evidence type="ECO:0000256" key="1">
    <source>
        <dbReference type="SAM" id="SignalP"/>
    </source>
</evidence>
<evidence type="ECO:0000313" key="2">
    <source>
        <dbReference type="EMBL" id="AHB32277.1"/>
    </source>
</evidence>
<dbReference type="Gene3D" id="2.160.20.10">
    <property type="entry name" value="Single-stranded right-handed beta-helix, Pectin lyase-like"/>
    <property type="match status" value="1"/>
</dbReference>
<keyword evidence="1" id="KW-0732">Signal</keyword>
<accession>V5RB28</accession>
<feature type="signal peptide" evidence="1">
    <location>
        <begin position="1"/>
        <end position="21"/>
    </location>
</feature>
<dbReference type="InterPro" id="IPR012334">
    <property type="entry name" value="Pectin_lyas_fold"/>
</dbReference>
<proteinExistence type="predicted"/>
<sequence length="335" mass="37639">MNLAPYTSFPCLIIISSIAFANSNLFQDNMDITDLVNNKIKENSLIKIPAGNFKINAEKSIILKNNVTIEMSPKTVLNVIPNEANSYQVFKIHNVNNVRISGGTIIGDKYTHRGTKGEWGTGIEIKDSQNIYLSNIIIKKMWGDAIYIGNNGKNSNSNLNLINLKLDDNRRQGISIVSVNGLFANNIIISNTRGKSPMSGIDIEPNNNRNILKNIKFSQISTVNNAGDGFQISLKKYNNSMQGVSISLSEYNDYGSRSGIRIQGLKTPVIGEININKVNLKNNKISNYCFKDWENNKVKIKITNLLHDKEYIKNQDKWCSPYTNNDFLKVVKRDN</sequence>
<dbReference type="SMART" id="SM00710">
    <property type="entry name" value="PbH1"/>
    <property type="match status" value="6"/>
</dbReference>